<evidence type="ECO:0000256" key="5">
    <source>
        <dbReference type="ARBA" id="ARBA00022729"/>
    </source>
</evidence>
<dbReference type="SUPFAM" id="SSF52833">
    <property type="entry name" value="Thioredoxin-like"/>
    <property type="match status" value="1"/>
</dbReference>
<organism evidence="11 12">
    <name type="scientific">Pichia kluyveri</name>
    <name type="common">Yeast</name>
    <dbReference type="NCBI Taxonomy" id="36015"/>
    <lineage>
        <taxon>Eukaryota</taxon>
        <taxon>Fungi</taxon>
        <taxon>Dikarya</taxon>
        <taxon>Ascomycota</taxon>
        <taxon>Saccharomycotina</taxon>
        <taxon>Pichiomycetes</taxon>
        <taxon>Pichiales</taxon>
        <taxon>Pichiaceae</taxon>
        <taxon>Pichia</taxon>
    </lineage>
</organism>
<evidence type="ECO:0000256" key="7">
    <source>
        <dbReference type="ARBA" id="ARBA00022989"/>
    </source>
</evidence>
<comment type="function">
    <text evidence="1">Subunit of the oligosaccharyl transferase (OST) complex that catalyzes the initial transfer of a defined glycan (Glc(3)Man(9)GlcNAc(2) in eukaryotes) from the lipid carrier dolichol-pyrophosphate to an asparagine residue within an Asn-X-Ser/Thr consensus motif in nascent polypeptide chains, the first step in protein N-glycosylation. N-glycosylation occurs cotranslationally and the complex associates with the Sec61 complex at the channel-forming translocon complex that mediates protein translocation across the endoplasmic reticulum (ER). All subunits are required for a maximal enzyme activity.</text>
</comment>
<feature type="transmembrane region" description="Helical" evidence="9">
    <location>
        <begin position="218"/>
        <end position="236"/>
    </location>
</feature>
<feature type="transmembrane region" description="Helical" evidence="9">
    <location>
        <begin position="299"/>
        <end position="320"/>
    </location>
</feature>
<protein>
    <submittedName>
        <fullName evidence="11">Dolichyl-diphosphooligosaccharide--protein glycotransferase</fullName>
    </submittedName>
</protein>
<evidence type="ECO:0000313" key="11">
    <source>
        <dbReference type="EMBL" id="GMM46021.1"/>
    </source>
</evidence>
<evidence type="ECO:0000256" key="8">
    <source>
        <dbReference type="ARBA" id="ARBA00023136"/>
    </source>
</evidence>
<feature type="chain" id="PRO_5043405826" evidence="10">
    <location>
        <begin position="20"/>
        <end position="338"/>
    </location>
</feature>
<dbReference type="InterPro" id="IPR021149">
    <property type="entry name" value="OligosaccharylTrfase_OST3/OST6"/>
</dbReference>
<evidence type="ECO:0000256" key="9">
    <source>
        <dbReference type="SAM" id="Phobius"/>
    </source>
</evidence>
<reference evidence="11 12" key="1">
    <citation type="journal article" date="2023" name="Elife">
        <title>Identification of key yeast species and microbe-microbe interactions impacting larval growth of Drosophila in the wild.</title>
        <authorList>
            <person name="Mure A."/>
            <person name="Sugiura Y."/>
            <person name="Maeda R."/>
            <person name="Honda K."/>
            <person name="Sakurai N."/>
            <person name="Takahashi Y."/>
            <person name="Watada M."/>
            <person name="Katoh T."/>
            <person name="Gotoh A."/>
            <person name="Gotoh Y."/>
            <person name="Taniguchi I."/>
            <person name="Nakamura K."/>
            <person name="Hayashi T."/>
            <person name="Katayama T."/>
            <person name="Uemura T."/>
            <person name="Hattori Y."/>
        </authorList>
    </citation>
    <scope>NUCLEOTIDE SEQUENCE [LARGE SCALE GENOMIC DNA]</scope>
    <source>
        <strain evidence="11 12">PK-24</strain>
    </source>
</reference>
<sequence length="338" mass="38296">MNLFSIISYLLLSLHTVFAISYEEALSEVGKDGLLHITDKNYKKLMKNNDYGLVVLLTADDPRVGCTLCVQFTPSYKAMAQSYYNNLFDEESLMINPIDSKDDKSKIIFGISDYLSAKEFFGVLQLTAVPRLFYYAPGKGPQLSQFTNEFSFLAVENTDGFIRWISGNVPGLDIKFLKNVQPPSKSILLTLIIILLSSIIVLYKFQSQIFSIVQSKKVWEFLSIGSIILLISGYMYNQIRNAEMYKVDKDGVIHYFAQGHNVQFGTETQIMSIIYTTLFAGLFIIIQVLPQLKNPRNKLILSITASTIMFIAYSYIIAVYKLKSPSYPFQLLRSLVGL</sequence>
<keyword evidence="8 9" id="KW-0472">Membrane</keyword>
<evidence type="ECO:0000256" key="10">
    <source>
        <dbReference type="SAM" id="SignalP"/>
    </source>
</evidence>
<evidence type="ECO:0000313" key="12">
    <source>
        <dbReference type="Proteomes" id="UP001378960"/>
    </source>
</evidence>
<keyword evidence="12" id="KW-1185">Reference proteome</keyword>
<dbReference type="Pfam" id="PF04756">
    <property type="entry name" value="OST3_OST6"/>
    <property type="match status" value="1"/>
</dbReference>
<dbReference type="GO" id="GO:0018279">
    <property type="term" value="P:protein N-linked glycosylation via asparagine"/>
    <property type="evidence" value="ECO:0007669"/>
    <property type="project" value="TreeGrafter"/>
</dbReference>
<dbReference type="AlphaFoldDB" id="A0AAV5R3E0"/>
<dbReference type="EMBL" id="BTGB01000003">
    <property type="protein sequence ID" value="GMM46021.1"/>
    <property type="molecule type" value="Genomic_DNA"/>
</dbReference>
<keyword evidence="6" id="KW-0256">Endoplasmic reticulum</keyword>
<name>A0AAV5R3E0_PICKL</name>
<feature type="transmembrane region" description="Helical" evidence="9">
    <location>
        <begin position="187"/>
        <end position="206"/>
    </location>
</feature>
<dbReference type="InterPro" id="IPR036249">
    <property type="entry name" value="Thioredoxin-like_sf"/>
</dbReference>
<keyword evidence="4 9" id="KW-0812">Transmembrane</keyword>
<dbReference type="PANTHER" id="PTHR12692">
    <property type="entry name" value="DOLICHYL-DIPHOSPHOOLIGOSACCHARIDE--PROTEIN GLYCOSYLTRANSFERASE-RELATED"/>
    <property type="match status" value="1"/>
</dbReference>
<accession>A0AAV5R3E0</accession>
<evidence type="ECO:0000256" key="4">
    <source>
        <dbReference type="ARBA" id="ARBA00022692"/>
    </source>
</evidence>
<evidence type="ECO:0000256" key="6">
    <source>
        <dbReference type="ARBA" id="ARBA00022824"/>
    </source>
</evidence>
<dbReference type="Gene3D" id="3.40.30.10">
    <property type="entry name" value="Glutaredoxin"/>
    <property type="match status" value="1"/>
</dbReference>
<gene>
    <name evidence="11" type="ORF">DAPK24_025960</name>
</gene>
<proteinExistence type="inferred from homology"/>
<comment type="similarity">
    <text evidence="3">Belongs to the OST3/OST6 family.</text>
</comment>
<comment type="caution">
    <text evidence="11">The sequence shown here is derived from an EMBL/GenBank/DDBJ whole genome shotgun (WGS) entry which is preliminary data.</text>
</comment>
<keyword evidence="7 9" id="KW-1133">Transmembrane helix</keyword>
<dbReference type="PANTHER" id="PTHR12692:SF0">
    <property type="entry name" value="GH11935P"/>
    <property type="match status" value="1"/>
</dbReference>
<feature type="signal peptide" evidence="10">
    <location>
        <begin position="1"/>
        <end position="19"/>
    </location>
</feature>
<comment type="subcellular location">
    <subcellularLocation>
        <location evidence="2">Endoplasmic reticulum membrane</location>
        <topology evidence="2">Multi-pass membrane protein</topology>
    </subcellularLocation>
</comment>
<dbReference type="Proteomes" id="UP001378960">
    <property type="component" value="Unassembled WGS sequence"/>
</dbReference>
<keyword evidence="5 10" id="KW-0732">Signal</keyword>
<feature type="transmembrane region" description="Helical" evidence="9">
    <location>
        <begin position="270"/>
        <end position="292"/>
    </location>
</feature>
<evidence type="ECO:0000256" key="3">
    <source>
        <dbReference type="ARBA" id="ARBA00009561"/>
    </source>
</evidence>
<dbReference type="GO" id="GO:0008250">
    <property type="term" value="C:oligosaccharyltransferase complex"/>
    <property type="evidence" value="ECO:0007669"/>
    <property type="project" value="TreeGrafter"/>
</dbReference>
<evidence type="ECO:0000256" key="1">
    <source>
        <dbReference type="ARBA" id="ARBA00002791"/>
    </source>
</evidence>
<evidence type="ECO:0000256" key="2">
    <source>
        <dbReference type="ARBA" id="ARBA00004477"/>
    </source>
</evidence>